<reference evidence="1" key="1">
    <citation type="journal article" date="2021" name="Mol. Plant Microbe Interact.">
        <title>Complete Genome Sequence of the Plant-Pathogenic Fungus Colletotrichum lupini.</title>
        <authorList>
            <person name="Baroncelli R."/>
            <person name="Pensec F."/>
            <person name="Da Lio D."/>
            <person name="Boufleur T."/>
            <person name="Vicente I."/>
            <person name="Sarrocco S."/>
            <person name="Picot A."/>
            <person name="Baraldi E."/>
            <person name="Sukno S."/>
            <person name="Thon M."/>
            <person name="Le Floch G."/>
        </authorList>
    </citation>
    <scope>NUCLEOTIDE SEQUENCE</scope>
    <source>
        <strain evidence="1">IMI 504893</strain>
    </source>
</reference>
<dbReference type="AlphaFoldDB" id="A0A9Q8W9X7"/>
<dbReference type="EMBL" id="CP019471">
    <property type="protein sequence ID" value="UQC74780.1"/>
    <property type="molecule type" value="Genomic_DNA"/>
</dbReference>
<dbReference type="Proteomes" id="UP000830671">
    <property type="component" value="Chromosome 1"/>
</dbReference>
<gene>
    <name evidence="1" type="ORF">CLUP02_01432</name>
</gene>
<proteinExistence type="predicted"/>
<dbReference type="KEGG" id="clup:CLUP02_01432"/>
<protein>
    <submittedName>
        <fullName evidence="1">Uncharacterized protein</fullName>
    </submittedName>
</protein>
<evidence type="ECO:0000313" key="2">
    <source>
        <dbReference type="Proteomes" id="UP000830671"/>
    </source>
</evidence>
<organism evidence="1 2">
    <name type="scientific">Colletotrichum lupini</name>
    <dbReference type="NCBI Taxonomy" id="145971"/>
    <lineage>
        <taxon>Eukaryota</taxon>
        <taxon>Fungi</taxon>
        <taxon>Dikarya</taxon>
        <taxon>Ascomycota</taxon>
        <taxon>Pezizomycotina</taxon>
        <taxon>Sordariomycetes</taxon>
        <taxon>Hypocreomycetidae</taxon>
        <taxon>Glomerellales</taxon>
        <taxon>Glomerellaceae</taxon>
        <taxon>Colletotrichum</taxon>
        <taxon>Colletotrichum acutatum species complex</taxon>
    </lineage>
</organism>
<dbReference type="RefSeq" id="XP_049136429.1">
    <property type="nucleotide sequence ID" value="XM_049280472.1"/>
</dbReference>
<evidence type="ECO:0000313" key="1">
    <source>
        <dbReference type="EMBL" id="UQC74780.1"/>
    </source>
</evidence>
<sequence>MRSVSTLPLYRNDFFFLVPCPSEPRPPARRIQMAIPTPQFFPFSRREAQNLLGWLLSNSFLPQRNGPIEPLKPHPTWIVNHVPCLSPHTFFCKCSNHRVCHPATDLPFLKGQSCCCHPA</sequence>
<dbReference type="GeneID" id="73335482"/>
<accession>A0A9Q8W9X7</accession>
<name>A0A9Q8W9X7_9PEZI</name>
<keyword evidence="2" id="KW-1185">Reference proteome</keyword>